<evidence type="ECO:0000256" key="2">
    <source>
        <dbReference type="ARBA" id="ARBA00022741"/>
    </source>
</evidence>
<evidence type="ECO:0000313" key="16">
    <source>
        <dbReference type="EMBL" id="TWI81621.1"/>
    </source>
</evidence>
<dbReference type="InterPro" id="IPR014017">
    <property type="entry name" value="DNA_helicase_UvrD-like_C"/>
</dbReference>
<evidence type="ECO:0000256" key="9">
    <source>
        <dbReference type="ARBA" id="ARBA00034808"/>
    </source>
</evidence>
<dbReference type="InterPro" id="IPR013986">
    <property type="entry name" value="DExx_box_DNA_helicase_dom_sf"/>
</dbReference>
<keyword evidence="6" id="KW-0238">DNA-binding</keyword>
<dbReference type="PANTHER" id="PTHR11070">
    <property type="entry name" value="UVRD / RECB / PCRA DNA HELICASE FAMILY MEMBER"/>
    <property type="match status" value="1"/>
</dbReference>
<dbReference type="PROSITE" id="PS51198">
    <property type="entry name" value="UVRD_HELICASE_ATP_BIND"/>
    <property type="match status" value="1"/>
</dbReference>
<feature type="domain" description="UvrD-like helicase C-terminal" evidence="15">
    <location>
        <begin position="292"/>
        <end position="610"/>
    </location>
</feature>
<evidence type="ECO:0000256" key="10">
    <source>
        <dbReference type="ARBA" id="ARBA00034923"/>
    </source>
</evidence>
<dbReference type="PROSITE" id="PS51217">
    <property type="entry name" value="UVRD_HELICASE_CTER"/>
    <property type="match status" value="1"/>
</dbReference>
<evidence type="ECO:0000256" key="6">
    <source>
        <dbReference type="ARBA" id="ARBA00023125"/>
    </source>
</evidence>
<evidence type="ECO:0000256" key="5">
    <source>
        <dbReference type="ARBA" id="ARBA00022840"/>
    </source>
</evidence>
<gene>
    <name evidence="16" type="ORF">IQ13_2639</name>
</gene>
<dbReference type="GO" id="GO:0000725">
    <property type="term" value="P:recombinational repair"/>
    <property type="evidence" value="ECO:0007669"/>
    <property type="project" value="TreeGrafter"/>
</dbReference>
<dbReference type="GO" id="GO:0005524">
    <property type="term" value="F:ATP binding"/>
    <property type="evidence" value="ECO:0007669"/>
    <property type="project" value="UniProtKB-UniRule"/>
</dbReference>
<evidence type="ECO:0000256" key="8">
    <source>
        <dbReference type="ARBA" id="ARBA00034617"/>
    </source>
</evidence>
<dbReference type="Pfam" id="PF21196">
    <property type="entry name" value="PcrA_UvrD_tudor"/>
    <property type="match status" value="1"/>
</dbReference>
<dbReference type="Pfam" id="PF00580">
    <property type="entry name" value="UvrD-helicase"/>
    <property type="match status" value="1"/>
</dbReference>
<evidence type="ECO:0000259" key="14">
    <source>
        <dbReference type="PROSITE" id="PS51198"/>
    </source>
</evidence>
<keyword evidence="17" id="KW-1185">Reference proteome</keyword>
<dbReference type="PANTHER" id="PTHR11070:SF2">
    <property type="entry name" value="ATP-DEPENDENT DNA HELICASE SRS2"/>
    <property type="match status" value="1"/>
</dbReference>
<keyword evidence="7" id="KW-0413">Isomerase</keyword>
<dbReference type="GO" id="GO:0005829">
    <property type="term" value="C:cytosol"/>
    <property type="evidence" value="ECO:0007669"/>
    <property type="project" value="TreeGrafter"/>
</dbReference>
<dbReference type="Gene3D" id="3.40.50.300">
    <property type="entry name" value="P-loop containing nucleotide triphosphate hydrolases"/>
    <property type="match status" value="2"/>
</dbReference>
<dbReference type="Gene3D" id="1.10.10.160">
    <property type="match status" value="1"/>
</dbReference>
<evidence type="ECO:0000256" key="1">
    <source>
        <dbReference type="ARBA" id="ARBA00009922"/>
    </source>
</evidence>
<feature type="region of interest" description="Disordered" evidence="13">
    <location>
        <begin position="735"/>
        <end position="760"/>
    </location>
</feature>
<keyword evidence="4 12" id="KW-0347">Helicase</keyword>
<dbReference type="CDD" id="cd17932">
    <property type="entry name" value="DEXQc_UvrD"/>
    <property type="match status" value="1"/>
</dbReference>
<evidence type="ECO:0000256" key="7">
    <source>
        <dbReference type="ARBA" id="ARBA00023235"/>
    </source>
</evidence>
<protein>
    <recommendedName>
        <fullName evidence="9">DNA 3'-5' helicase</fullName>
        <ecNumber evidence="9">5.6.2.4</ecNumber>
    </recommendedName>
    <alternativeName>
        <fullName evidence="10">DNA 3'-5' helicase II</fullName>
    </alternativeName>
</protein>
<feature type="domain" description="UvrD-like helicase ATP-binding" evidence="14">
    <location>
        <begin position="6"/>
        <end position="291"/>
    </location>
</feature>
<dbReference type="GO" id="GO:0033202">
    <property type="term" value="C:DNA helicase complex"/>
    <property type="evidence" value="ECO:0007669"/>
    <property type="project" value="TreeGrafter"/>
</dbReference>
<dbReference type="EC" id="5.6.2.4" evidence="9"/>
<reference evidence="16 17" key="1">
    <citation type="journal article" date="2015" name="Stand. Genomic Sci.">
        <title>Genomic Encyclopedia of Bacterial and Archaeal Type Strains, Phase III: the genomes of soil and plant-associated and newly described type strains.</title>
        <authorList>
            <person name="Whitman W.B."/>
            <person name="Woyke T."/>
            <person name="Klenk H.P."/>
            <person name="Zhou Y."/>
            <person name="Lilburn T.G."/>
            <person name="Beck B.J."/>
            <person name="De Vos P."/>
            <person name="Vandamme P."/>
            <person name="Eisen J.A."/>
            <person name="Garrity G."/>
            <person name="Hugenholtz P."/>
            <person name="Kyrpides N.C."/>
        </authorList>
    </citation>
    <scope>NUCLEOTIDE SEQUENCE [LARGE SCALE GENOMIC DNA]</scope>
    <source>
        <strain evidence="16 17">CGMCC 1.7271</strain>
    </source>
</reference>
<dbReference type="SUPFAM" id="SSF52540">
    <property type="entry name" value="P-loop containing nucleoside triphosphate hydrolases"/>
    <property type="match status" value="1"/>
</dbReference>
<dbReference type="OrthoDB" id="9810135at2"/>
<comment type="catalytic activity">
    <reaction evidence="11">
        <text>ATP + H2O = ADP + phosphate + H(+)</text>
        <dbReference type="Rhea" id="RHEA:13065"/>
        <dbReference type="ChEBI" id="CHEBI:15377"/>
        <dbReference type="ChEBI" id="CHEBI:15378"/>
        <dbReference type="ChEBI" id="CHEBI:30616"/>
        <dbReference type="ChEBI" id="CHEBI:43474"/>
        <dbReference type="ChEBI" id="CHEBI:456216"/>
        <dbReference type="EC" id="5.6.2.4"/>
    </reaction>
</comment>
<feature type="binding site" evidence="12">
    <location>
        <begin position="27"/>
        <end position="34"/>
    </location>
    <ligand>
        <name>ATP</name>
        <dbReference type="ChEBI" id="CHEBI:30616"/>
    </ligand>
</feature>
<dbReference type="InterPro" id="IPR000212">
    <property type="entry name" value="DNA_helicase_UvrD/REP"/>
</dbReference>
<keyword evidence="3 12" id="KW-0378">Hydrolase</keyword>
<evidence type="ECO:0000256" key="3">
    <source>
        <dbReference type="ARBA" id="ARBA00022801"/>
    </source>
</evidence>
<accession>A0A562SK30</accession>
<evidence type="ECO:0000313" key="17">
    <source>
        <dbReference type="Proteomes" id="UP000316167"/>
    </source>
</evidence>
<evidence type="ECO:0000256" key="12">
    <source>
        <dbReference type="PROSITE-ProRule" id="PRU00560"/>
    </source>
</evidence>
<evidence type="ECO:0000256" key="4">
    <source>
        <dbReference type="ARBA" id="ARBA00022806"/>
    </source>
</evidence>
<keyword evidence="5 12" id="KW-0067">ATP-binding</keyword>
<evidence type="ECO:0000259" key="15">
    <source>
        <dbReference type="PROSITE" id="PS51217"/>
    </source>
</evidence>
<dbReference type="InterPro" id="IPR014016">
    <property type="entry name" value="UvrD-like_ATP-bd"/>
</dbReference>
<comment type="similarity">
    <text evidence="1">Belongs to the helicase family. UvrD subfamily.</text>
</comment>
<evidence type="ECO:0000256" key="11">
    <source>
        <dbReference type="ARBA" id="ARBA00048988"/>
    </source>
</evidence>
<dbReference type="GO" id="GO:0016887">
    <property type="term" value="F:ATP hydrolysis activity"/>
    <property type="evidence" value="ECO:0007669"/>
    <property type="project" value="RHEA"/>
</dbReference>
<sequence length="825" mass="93645">MIDYLKGLNDRQKEAVITIEGPLMIVAGAGSGKTKVLTTRIAHLMAKGVDAFNILALTFTNKAAKEMKERVEHILGNHEARNLYIGTFHSVFARILRSEATKIGYPSNFTIYDTDDAKSVIKTVINELNLDDKHYKPATVYNRISSAKNALVSAEEYKNDWHIQQEDMRANRPAIAQIYDSYAKRCFKNGAMDFDDLLIKFYELLKNVPESLSKYQRRFKYIMIDEYQDTNPAQYEIIKLLGAMHENVCVVGDDAQSIYSFRGATIENILQFQKDYDNVKVVKLEQNYRSTKTILNVANEVIANNKGQIEKTLFTDNGDGEKIRLVRSLTDNDEGKFVADTIQEQKLRNHYRNKDFAILYRTNAQSRAFEESLRRMGIPYIIYGGISFYQRKEIKDFIAYLRLIVNPRDEEALKRIINYPVRGIGKTTVDKCVLYANEQNISMWEVLTRAQQFGFKAGTLEAIDNFVTMIRSFASMLQKNNAYDVAVHVGKQTNIVKELFNDKSTEGLQRYENIQELLNSIKEWVDDTANRQQIDDDGVMLEENDAFAEPEKPQQELSFDTAPAQTEEQKKLGAVTLGAYLQQITLLTDADDKDPDADNVKLMTIHAAKGLEFECVFAAGLEEQLFPSALSINTREELEEERRLFYVVITRAKKKLWITYANTRYKFGQIVQNEPSRFLDELPEQFIDKSFAGGGLRNQSSGSSFGSGSAFDRMKGGFGNRSSEYDDVAKAEKRYGAPPKASTAKSSYATPPARPQTVEHKPTADFVASDTSNLEVGNKVEHQKFGFGEVIKMEGSTHNPIATVKFELNGEKKIMLNYAKLRIIS</sequence>
<dbReference type="RefSeq" id="WP_144886807.1">
    <property type="nucleotide sequence ID" value="NZ_VLLE01000004.1"/>
</dbReference>
<dbReference type="GO" id="GO:0003677">
    <property type="term" value="F:DNA binding"/>
    <property type="evidence" value="ECO:0007669"/>
    <property type="project" value="UniProtKB-KW"/>
</dbReference>
<dbReference type="Pfam" id="PF13361">
    <property type="entry name" value="UvrD_C"/>
    <property type="match status" value="1"/>
</dbReference>
<dbReference type="InterPro" id="IPR027417">
    <property type="entry name" value="P-loop_NTPase"/>
</dbReference>
<dbReference type="EMBL" id="VLLE01000004">
    <property type="protein sequence ID" value="TWI81621.1"/>
    <property type="molecule type" value="Genomic_DNA"/>
</dbReference>
<comment type="catalytic activity">
    <reaction evidence="8">
        <text>Couples ATP hydrolysis with the unwinding of duplex DNA by translocating in the 3'-5' direction.</text>
        <dbReference type="EC" id="5.6.2.4"/>
    </reaction>
</comment>
<name>A0A562SK30_9BACT</name>
<dbReference type="GO" id="GO:0043138">
    <property type="term" value="F:3'-5' DNA helicase activity"/>
    <property type="evidence" value="ECO:0007669"/>
    <property type="project" value="UniProtKB-EC"/>
</dbReference>
<proteinExistence type="inferred from homology"/>
<comment type="caution">
    <text evidence="16">The sequence shown here is derived from an EMBL/GenBank/DDBJ whole genome shotgun (WGS) entry which is preliminary data.</text>
</comment>
<keyword evidence="2 12" id="KW-0547">Nucleotide-binding</keyword>
<dbReference type="AlphaFoldDB" id="A0A562SK30"/>
<dbReference type="Gene3D" id="1.10.486.10">
    <property type="entry name" value="PCRA, domain 4"/>
    <property type="match status" value="1"/>
</dbReference>
<organism evidence="16 17">
    <name type="scientific">Lacibacter cauensis</name>
    <dbReference type="NCBI Taxonomy" id="510947"/>
    <lineage>
        <taxon>Bacteria</taxon>
        <taxon>Pseudomonadati</taxon>
        <taxon>Bacteroidota</taxon>
        <taxon>Chitinophagia</taxon>
        <taxon>Chitinophagales</taxon>
        <taxon>Chitinophagaceae</taxon>
        <taxon>Lacibacter</taxon>
    </lineage>
</organism>
<evidence type="ECO:0000256" key="13">
    <source>
        <dbReference type="SAM" id="MobiDB-lite"/>
    </source>
</evidence>
<dbReference type="Proteomes" id="UP000316167">
    <property type="component" value="Unassembled WGS sequence"/>
</dbReference>